<accession>A0A8R1Z428</accession>
<dbReference type="EnsemblMetazoa" id="PPA44256.1">
    <property type="protein sequence ID" value="PPA44256.1"/>
    <property type="gene ID" value="WBGene00282625"/>
</dbReference>
<reference evidence="2" key="1">
    <citation type="journal article" date="2008" name="Nat. Genet.">
        <title>The Pristionchus pacificus genome provides a unique perspective on nematode lifestyle and parasitism.</title>
        <authorList>
            <person name="Dieterich C."/>
            <person name="Clifton S.W."/>
            <person name="Schuster L.N."/>
            <person name="Chinwalla A."/>
            <person name="Delehaunty K."/>
            <person name="Dinkelacker I."/>
            <person name="Fulton L."/>
            <person name="Fulton R."/>
            <person name="Godfrey J."/>
            <person name="Minx P."/>
            <person name="Mitreva M."/>
            <person name="Roeseler W."/>
            <person name="Tian H."/>
            <person name="Witte H."/>
            <person name="Yang S.P."/>
            <person name="Wilson R.K."/>
            <person name="Sommer R.J."/>
        </authorList>
    </citation>
    <scope>NUCLEOTIDE SEQUENCE [LARGE SCALE GENOMIC DNA]</scope>
    <source>
        <strain evidence="2">PS312</strain>
    </source>
</reference>
<name>A0A2A6CWK2_PRIPA</name>
<dbReference type="Proteomes" id="UP000005239">
    <property type="component" value="Unassembled WGS sequence"/>
</dbReference>
<dbReference type="PROSITE" id="PS50158">
    <property type="entry name" value="ZF_CCHC"/>
    <property type="match status" value="1"/>
</dbReference>
<dbReference type="GO" id="GO:0003676">
    <property type="term" value="F:nucleic acid binding"/>
    <property type="evidence" value="ECO:0007669"/>
    <property type="project" value="InterPro"/>
</dbReference>
<accession>A0A2A6CWK2</accession>
<gene>
    <name evidence="1" type="primary">WBGene00282625</name>
</gene>
<sequence length="117" mass="13240">MGRGCALPQEHVLWGERKGLSVLGIAYPERATLSYTTHISFWKLCTHYDTIMALAYECPFSKFDWDEVRPIKKRVSNGQEKSTGKNPRMGADAPPGTCWKCFKYGHQARECPGVSEQ</sequence>
<dbReference type="InterPro" id="IPR001878">
    <property type="entry name" value="Znf_CCHC"/>
</dbReference>
<organism evidence="1 2">
    <name type="scientific">Pristionchus pacificus</name>
    <name type="common">Parasitic nematode worm</name>
    <dbReference type="NCBI Taxonomy" id="54126"/>
    <lineage>
        <taxon>Eukaryota</taxon>
        <taxon>Metazoa</taxon>
        <taxon>Ecdysozoa</taxon>
        <taxon>Nematoda</taxon>
        <taxon>Chromadorea</taxon>
        <taxon>Rhabditida</taxon>
        <taxon>Rhabditina</taxon>
        <taxon>Diplogasteromorpha</taxon>
        <taxon>Diplogasteroidea</taxon>
        <taxon>Neodiplogasteridae</taxon>
        <taxon>Pristionchus</taxon>
    </lineage>
</organism>
<evidence type="ECO:0000313" key="1">
    <source>
        <dbReference type="EnsemblMetazoa" id="PPA44256.1"/>
    </source>
</evidence>
<dbReference type="InterPro" id="IPR036875">
    <property type="entry name" value="Znf_CCHC_sf"/>
</dbReference>
<reference evidence="1" key="2">
    <citation type="submission" date="2022-06" db="UniProtKB">
        <authorList>
            <consortium name="EnsemblMetazoa"/>
        </authorList>
    </citation>
    <scope>IDENTIFICATION</scope>
    <source>
        <strain evidence="1">PS312</strain>
    </source>
</reference>
<dbReference type="SUPFAM" id="SSF57756">
    <property type="entry name" value="Retrovirus zinc finger-like domains"/>
    <property type="match status" value="1"/>
</dbReference>
<evidence type="ECO:0000313" key="2">
    <source>
        <dbReference type="Proteomes" id="UP000005239"/>
    </source>
</evidence>
<protein>
    <submittedName>
        <fullName evidence="1">CCHC-type domain-containing protein</fullName>
    </submittedName>
</protein>
<proteinExistence type="predicted"/>
<dbReference type="GO" id="GO:0019899">
    <property type="term" value="F:enzyme binding"/>
    <property type="evidence" value="ECO:0007669"/>
    <property type="project" value="UniProtKB-ARBA"/>
</dbReference>
<dbReference type="SMART" id="SM00343">
    <property type="entry name" value="ZnF_C2HC"/>
    <property type="match status" value="1"/>
</dbReference>
<dbReference type="Pfam" id="PF00098">
    <property type="entry name" value="zf-CCHC"/>
    <property type="match status" value="1"/>
</dbReference>
<dbReference type="GO" id="GO:0008270">
    <property type="term" value="F:zinc ion binding"/>
    <property type="evidence" value="ECO:0007669"/>
    <property type="project" value="InterPro"/>
</dbReference>
<keyword evidence="2" id="KW-1185">Reference proteome</keyword>
<dbReference type="AlphaFoldDB" id="A0A2A6CWK2"/>